<proteinExistence type="predicted"/>
<evidence type="ECO:0000313" key="2">
    <source>
        <dbReference type="Proteomes" id="UP000807716"/>
    </source>
</evidence>
<dbReference type="SUPFAM" id="SSF52047">
    <property type="entry name" value="RNI-like"/>
    <property type="match status" value="1"/>
</dbReference>
<evidence type="ECO:0000313" key="1">
    <source>
        <dbReference type="EMBL" id="KAG0252489.1"/>
    </source>
</evidence>
<keyword evidence="2" id="KW-1185">Reference proteome</keyword>
<dbReference type="Proteomes" id="UP000807716">
    <property type="component" value="Unassembled WGS sequence"/>
</dbReference>
<reference evidence="1" key="1">
    <citation type="journal article" date="2020" name="Fungal Divers.">
        <title>Resolving the Mortierellaceae phylogeny through synthesis of multi-gene phylogenetics and phylogenomics.</title>
        <authorList>
            <person name="Vandepol N."/>
            <person name="Liber J."/>
            <person name="Desiro A."/>
            <person name="Na H."/>
            <person name="Kennedy M."/>
            <person name="Barry K."/>
            <person name="Grigoriev I.V."/>
            <person name="Miller A.N."/>
            <person name="O'Donnell K."/>
            <person name="Stajich J.E."/>
            <person name="Bonito G."/>
        </authorList>
    </citation>
    <scope>NUCLEOTIDE SEQUENCE</scope>
    <source>
        <strain evidence="1">BC1065</strain>
    </source>
</reference>
<dbReference type="EMBL" id="JAAAJB010000658">
    <property type="protein sequence ID" value="KAG0252489.1"/>
    <property type="molecule type" value="Genomic_DNA"/>
</dbReference>
<dbReference type="Gene3D" id="3.80.10.10">
    <property type="entry name" value="Ribonuclease Inhibitor"/>
    <property type="match status" value="1"/>
</dbReference>
<dbReference type="AlphaFoldDB" id="A0A9P6TZA1"/>
<sequence length="536" mass="61216">MTFSEPHFGTHSALAQKLRVSFQDQGRRRYSMRLYATLVWAVCGHQLARVRDILVPCRDVARYCEHIPKMIHMRSVQLYLHDVPDSLIQDWTLNESESVRLDLEATLSFVNIWRAITTNTPSNTPSSSSFRQGRDGVNVKSLTDLQLVSCDDSMFLWAYEDFAERLTHLFRQMPWHLAPKIDCRKNLQWARFQLAPGTMDLGRVRTVLARDARWSLADGKSTMLQQCGAIRHLEITLQNDDGNAFARAVAEKGQRTQASTQPLAQLERLSLEIQGAGKWVRDALIAIGSTLRVLTLHSQDLNYCVDLAMFHSFPELRELSLEVEYLVNSGIVRPFSGCPKLWKIKLVCSDGSRSSLGQWDLSSVTDMSLCGPAAFFFEQASLGSMTKARRIELLVEDMDYCGTSSPLFSWDLKYWSLPTLQELSVSGSAAMPFQWSVLTRCFRLSVLALRSCPCRERRKNWPDLIIRKEDVSVVSSAMRHLELTAWELPGDTLYDRLPRMLPNLESVTFRACSKDKRGRRKRLQATFPNLKLVNWE</sequence>
<organism evidence="1 2">
    <name type="scientific">Actinomortierella ambigua</name>
    <dbReference type="NCBI Taxonomy" id="1343610"/>
    <lineage>
        <taxon>Eukaryota</taxon>
        <taxon>Fungi</taxon>
        <taxon>Fungi incertae sedis</taxon>
        <taxon>Mucoromycota</taxon>
        <taxon>Mortierellomycotina</taxon>
        <taxon>Mortierellomycetes</taxon>
        <taxon>Mortierellales</taxon>
        <taxon>Mortierellaceae</taxon>
        <taxon>Actinomortierella</taxon>
    </lineage>
</organism>
<dbReference type="OrthoDB" id="10498479at2759"/>
<accession>A0A9P6TZA1</accession>
<comment type="caution">
    <text evidence="1">The sequence shown here is derived from an EMBL/GenBank/DDBJ whole genome shotgun (WGS) entry which is preliminary data.</text>
</comment>
<name>A0A9P6TZA1_9FUNG</name>
<dbReference type="InterPro" id="IPR032675">
    <property type="entry name" value="LRR_dom_sf"/>
</dbReference>
<protein>
    <submittedName>
        <fullName evidence="1">Uncharacterized protein</fullName>
    </submittedName>
</protein>
<gene>
    <name evidence="1" type="ORF">DFQ27_008035</name>
</gene>